<organism evidence="3 4">
    <name type="scientific">Dothidotthia symphoricarpi CBS 119687</name>
    <dbReference type="NCBI Taxonomy" id="1392245"/>
    <lineage>
        <taxon>Eukaryota</taxon>
        <taxon>Fungi</taxon>
        <taxon>Dikarya</taxon>
        <taxon>Ascomycota</taxon>
        <taxon>Pezizomycotina</taxon>
        <taxon>Dothideomycetes</taxon>
        <taxon>Pleosporomycetidae</taxon>
        <taxon>Pleosporales</taxon>
        <taxon>Dothidotthiaceae</taxon>
        <taxon>Dothidotthia</taxon>
    </lineage>
</organism>
<protein>
    <recommendedName>
        <fullName evidence="5">GPI anchored protein</fullName>
    </recommendedName>
</protein>
<evidence type="ECO:0000313" key="4">
    <source>
        <dbReference type="Proteomes" id="UP000799771"/>
    </source>
</evidence>
<sequence length="179" mass="16559">MRSSIFVSVAAFAGAAVAQSSSIDPAPQTNYLTQTNSLGVVTGGPAAATAQPSVITSQPAAASNVGVAASNVGVAASIPAVAPGIWTIPLPAGGNNTSLISYIVSADSSTTVILNAPTSSAATATGSGASGSGAATRSGSASGSATGSGSASSSQGAASNVQVAAGGLLGFGALMAAFL</sequence>
<evidence type="ECO:0000313" key="3">
    <source>
        <dbReference type="EMBL" id="KAF2131341.1"/>
    </source>
</evidence>
<evidence type="ECO:0000256" key="1">
    <source>
        <dbReference type="SAM" id="MobiDB-lite"/>
    </source>
</evidence>
<dbReference type="EMBL" id="ML977502">
    <property type="protein sequence ID" value="KAF2131341.1"/>
    <property type="molecule type" value="Genomic_DNA"/>
</dbReference>
<gene>
    <name evidence="3" type="ORF">P153DRAFT_429663</name>
</gene>
<keyword evidence="2" id="KW-0732">Signal</keyword>
<reference evidence="3" key="1">
    <citation type="journal article" date="2020" name="Stud. Mycol.">
        <title>101 Dothideomycetes genomes: a test case for predicting lifestyles and emergence of pathogens.</title>
        <authorList>
            <person name="Haridas S."/>
            <person name="Albert R."/>
            <person name="Binder M."/>
            <person name="Bloem J."/>
            <person name="Labutti K."/>
            <person name="Salamov A."/>
            <person name="Andreopoulos B."/>
            <person name="Baker S."/>
            <person name="Barry K."/>
            <person name="Bills G."/>
            <person name="Bluhm B."/>
            <person name="Cannon C."/>
            <person name="Castanera R."/>
            <person name="Culley D."/>
            <person name="Daum C."/>
            <person name="Ezra D."/>
            <person name="Gonzalez J."/>
            <person name="Henrissat B."/>
            <person name="Kuo A."/>
            <person name="Liang C."/>
            <person name="Lipzen A."/>
            <person name="Lutzoni F."/>
            <person name="Magnuson J."/>
            <person name="Mondo S."/>
            <person name="Nolan M."/>
            <person name="Ohm R."/>
            <person name="Pangilinan J."/>
            <person name="Park H.-J."/>
            <person name="Ramirez L."/>
            <person name="Alfaro M."/>
            <person name="Sun H."/>
            <person name="Tritt A."/>
            <person name="Yoshinaga Y."/>
            <person name="Zwiers L.-H."/>
            <person name="Turgeon B."/>
            <person name="Goodwin S."/>
            <person name="Spatafora J."/>
            <person name="Crous P."/>
            <person name="Grigoriev I."/>
        </authorList>
    </citation>
    <scope>NUCLEOTIDE SEQUENCE</scope>
    <source>
        <strain evidence="3">CBS 119687</strain>
    </source>
</reference>
<accession>A0A6A6ALK0</accession>
<name>A0A6A6ALK0_9PLEO</name>
<dbReference type="AlphaFoldDB" id="A0A6A6ALK0"/>
<feature type="region of interest" description="Disordered" evidence="1">
    <location>
        <begin position="121"/>
        <end position="152"/>
    </location>
</feature>
<proteinExistence type="predicted"/>
<dbReference type="GeneID" id="54413217"/>
<dbReference type="Proteomes" id="UP000799771">
    <property type="component" value="Unassembled WGS sequence"/>
</dbReference>
<feature type="signal peptide" evidence="2">
    <location>
        <begin position="1"/>
        <end position="20"/>
    </location>
</feature>
<evidence type="ECO:0000256" key="2">
    <source>
        <dbReference type="SAM" id="SignalP"/>
    </source>
</evidence>
<feature type="chain" id="PRO_5025671763" description="GPI anchored protein" evidence="2">
    <location>
        <begin position="21"/>
        <end position="179"/>
    </location>
</feature>
<dbReference type="RefSeq" id="XP_033525728.1">
    <property type="nucleotide sequence ID" value="XM_033672785.1"/>
</dbReference>
<dbReference type="OrthoDB" id="5429002at2759"/>
<keyword evidence="4" id="KW-1185">Reference proteome</keyword>
<evidence type="ECO:0008006" key="5">
    <source>
        <dbReference type="Google" id="ProtNLM"/>
    </source>
</evidence>